<name>A0A0H3PGU9_HAEI3</name>
<dbReference type="EMBL" id="AAZF01000005">
    <property type="protein sequence ID" value="EDJ92691.1"/>
    <property type="molecule type" value="Genomic_DNA"/>
</dbReference>
<evidence type="ECO:0000313" key="3">
    <source>
        <dbReference type="Proteomes" id="UP000003185"/>
    </source>
</evidence>
<protein>
    <submittedName>
        <fullName evidence="2">Uncharacterized protein</fullName>
    </submittedName>
</protein>
<dbReference type="AlphaFoldDB" id="A0A0H3PGU9"/>
<dbReference type="RefSeq" id="WP_005657503.1">
    <property type="nucleotide sequence ID" value="NZ_AAZF01000005.1"/>
</dbReference>
<accession>A0A0H3PGU9</accession>
<gene>
    <name evidence="2" type="ORF">CGSHi3655_03461</name>
    <name evidence="1" type="ORF">KRLU3655_LOCUS1483</name>
</gene>
<proteinExistence type="predicted"/>
<dbReference type="Proteomes" id="UP000003185">
    <property type="component" value="Unassembled WGS sequence"/>
</dbReference>
<reference evidence="4" key="2">
    <citation type="submission" date="2021-11" db="EMBL/GenBank/DDBJ databases">
        <authorList>
            <person name="Riesbeck K."/>
        </authorList>
    </citation>
    <scope>NUCLEOTIDE SEQUENCE [LARGE SCALE GENOMIC DNA]</scope>
</reference>
<evidence type="ECO:0000313" key="4">
    <source>
        <dbReference type="Proteomes" id="UP000837958"/>
    </source>
</evidence>
<dbReference type="EMBL" id="OV040719">
    <property type="protein sequence ID" value="CAH0451407.1"/>
    <property type="molecule type" value="Genomic_DNA"/>
</dbReference>
<reference evidence="1" key="3">
    <citation type="submission" date="2024-01" db="EMBL/GenBank/DDBJ databases">
        <authorList>
            <person name="Riesbeck K."/>
        </authorList>
    </citation>
    <scope>NUCLEOTIDE SEQUENCE</scope>
    <source>
        <strain evidence="1">3655</strain>
    </source>
</reference>
<evidence type="ECO:0000313" key="1">
    <source>
        <dbReference type="EMBL" id="CAH0451407.1"/>
    </source>
</evidence>
<evidence type="ECO:0000313" key="2">
    <source>
        <dbReference type="EMBL" id="EDJ92691.1"/>
    </source>
</evidence>
<organism evidence="2 3">
    <name type="scientific">Haemophilus influenzae (strain NTHi 3655)</name>
    <dbReference type="NCBI Taxonomy" id="375177"/>
    <lineage>
        <taxon>Bacteria</taxon>
        <taxon>Pseudomonadati</taxon>
        <taxon>Pseudomonadota</taxon>
        <taxon>Gammaproteobacteria</taxon>
        <taxon>Pasteurellales</taxon>
        <taxon>Pasteurellaceae</taxon>
        <taxon>Haemophilus</taxon>
    </lineage>
</organism>
<sequence length="71" mass="7991">MTNQENDTQQKPTLQLARAYVAKLHEISGAMAEGKQLKGNHTPADIWKIVHEQLGNVDSLIEIAQKQLREI</sequence>
<dbReference type="Proteomes" id="UP000837958">
    <property type="component" value="Chromosome"/>
</dbReference>
<reference evidence="2 3" key="1">
    <citation type="journal article" date="2007" name="Genome Biol.">
        <title>Characterization and modeling of the Haemophilus influenzae core and supragenomes based on the complete genomic sequences of Rd and 12 clinical nontypeable strains.</title>
        <authorList>
            <person name="Hogg J.S."/>
            <person name="Hu F.Z."/>
            <person name="Janto B."/>
            <person name="Boissy R."/>
            <person name="Hayes J."/>
            <person name="Keefe R."/>
            <person name="Post J.C."/>
            <person name="Ehrlich G.D."/>
        </authorList>
    </citation>
    <scope>NUCLEOTIDE SEQUENCE [LARGE SCALE GENOMIC DNA]</scope>
    <source>
        <strain evidence="2">3655</strain>
        <strain evidence="3">NTHi 3655</strain>
    </source>
</reference>